<dbReference type="Proteomes" id="UP000503004">
    <property type="component" value="Chromosome"/>
</dbReference>
<dbReference type="InterPro" id="IPR011486">
    <property type="entry name" value="BBP2"/>
</dbReference>
<sequence length="457" mass="50451">MRLALKRLCPWARNRIATAILFLACPLAMAQVNASGLLEHVGADVNGSAWMQRAGIRLGGWLNASVTYNASSPADNFNGPVSFNDRTGELQMNQFYLFLERAVVVSSDEWDVGGRFDFVYGTDSIFTQAYGIPYVDPRTGRPLNRGHWDLHLASWSDRFYGIALPQAYAEFNLPLGSGLSVKAGHFYTPLGYEMVTAPDNFFITKPYTFQFNPFTHTGILSSYAVAANWAVSAGAVTGSATGGGDGGWDQQLGNWDFLGGAAWTSDDKSDSLNLTSMAGGRSERFGDLWAVYSLVGKTGFLDNTLHYVIEHTHGFADQVQTANYDRNGGKLENAQWYGIAQWLTYALEEHWSVGLRAEWWRDNNGFRVSGPPRCSGSMNGNGAGAARPYACNPDFSTVYPFQGSGYYALTLGLNWKPLNWVTLRPNARYDWSDNIKIFDAGKRSDQFLFSADVIVTF</sequence>
<proteinExistence type="predicted"/>
<protein>
    <submittedName>
        <fullName evidence="2">Outer membrane beta-barrel protein</fullName>
    </submittedName>
</protein>
<organism evidence="2 3">
    <name type="scientific">Methylococcus geothermalis</name>
    <dbReference type="NCBI Taxonomy" id="2681310"/>
    <lineage>
        <taxon>Bacteria</taxon>
        <taxon>Pseudomonadati</taxon>
        <taxon>Pseudomonadota</taxon>
        <taxon>Gammaproteobacteria</taxon>
        <taxon>Methylococcales</taxon>
        <taxon>Methylococcaceae</taxon>
        <taxon>Methylococcus</taxon>
    </lineage>
</organism>
<feature type="signal peptide" evidence="1">
    <location>
        <begin position="1"/>
        <end position="30"/>
    </location>
</feature>
<keyword evidence="3" id="KW-1185">Reference proteome</keyword>
<evidence type="ECO:0000313" key="3">
    <source>
        <dbReference type="Proteomes" id="UP000503004"/>
    </source>
</evidence>
<feature type="chain" id="PRO_5032717050" evidence="1">
    <location>
        <begin position="31"/>
        <end position="457"/>
    </location>
</feature>
<dbReference type="EMBL" id="CP046565">
    <property type="protein sequence ID" value="QJD30419.1"/>
    <property type="molecule type" value="Genomic_DNA"/>
</dbReference>
<dbReference type="RefSeq" id="WP_169603695.1">
    <property type="nucleotide sequence ID" value="NZ_CP046565.1"/>
</dbReference>
<dbReference type="AlphaFoldDB" id="A0A858Q972"/>
<dbReference type="KEGG" id="metu:GNH96_10840"/>
<keyword evidence="1" id="KW-0732">Signal</keyword>
<accession>A0A858Q972</accession>
<evidence type="ECO:0000313" key="2">
    <source>
        <dbReference type="EMBL" id="QJD30419.1"/>
    </source>
</evidence>
<reference evidence="3" key="1">
    <citation type="submission" date="2019-12" db="EMBL/GenBank/DDBJ databases">
        <authorList>
            <person name="Awala S.I."/>
            <person name="Rhee S.K."/>
        </authorList>
    </citation>
    <scope>NUCLEOTIDE SEQUENCE [LARGE SCALE GENOMIC DNA]</scope>
    <source>
        <strain evidence="3">IM1</strain>
    </source>
</reference>
<gene>
    <name evidence="2" type="ORF">GNH96_10840</name>
</gene>
<dbReference type="Pfam" id="PF07642">
    <property type="entry name" value="BBP2"/>
    <property type="match status" value="1"/>
</dbReference>
<evidence type="ECO:0000256" key="1">
    <source>
        <dbReference type="SAM" id="SignalP"/>
    </source>
</evidence>
<name>A0A858Q972_9GAMM</name>